<evidence type="ECO:0000313" key="2">
    <source>
        <dbReference type="EMBL" id="KZP18447.1"/>
    </source>
</evidence>
<feature type="non-terminal residue" evidence="2">
    <location>
        <position position="473"/>
    </location>
</feature>
<evidence type="ECO:0008006" key="4">
    <source>
        <dbReference type="Google" id="ProtNLM"/>
    </source>
</evidence>
<evidence type="ECO:0000256" key="1">
    <source>
        <dbReference type="SAM" id="MobiDB-lite"/>
    </source>
</evidence>
<feature type="region of interest" description="Disordered" evidence="1">
    <location>
        <begin position="311"/>
        <end position="332"/>
    </location>
</feature>
<reference evidence="2 3" key="1">
    <citation type="journal article" date="2016" name="Mol. Biol. Evol.">
        <title>Comparative Genomics of Early-Diverging Mushroom-Forming Fungi Provides Insights into the Origins of Lignocellulose Decay Capabilities.</title>
        <authorList>
            <person name="Nagy L.G."/>
            <person name="Riley R."/>
            <person name="Tritt A."/>
            <person name="Adam C."/>
            <person name="Daum C."/>
            <person name="Floudas D."/>
            <person name="Sun H."/>
            <person name="Yadav J.S."/>
            <person name="Pangilinan J."/>
            <person name="Larsson K.H."/>
            <person name="Matsuura K."/>
            <person name="Barry K."/>
            <person name="Labutti K."/>
            <person name="Kuo R."/>
            <person name="Ohm R.A."/>
            <person name="Bhattacharya S.S."/>
            <person name="Shirouzu T."/>
            <person name="Yoshinaga Y."/>
            <person name="Martin F.M."/>
            <person name="Grigoriev I.V."/>
            <person name="Hibbett D.S."/>
        </authorList>
    </citation>
    <scope>NUCLEOTIDE SEQUENCE [LARGE SCALE GENOMIC DNA]</scope>
    <source>
        <strain evidence="2 3">CBS 109695</strain>
    </source>
</reference>
<proteinExistence type="predicted"/>
<feature type="compositionally biased region" description="Low complexity" evidence="1">
    <location>
        <begin position="112"/>
        <end position="124"/>
    </location>
</feature>
<dbReference type="Proteomes" id="UP000076532">
    <property type="component" value="Unassembled WGS sequence"/>
</dbReference>
<feature type="compositionally biased region" description="Basic residues" evidence="1">
    <location>
        <begin position="396"/>
        <end position="408"/>
    </location>
</feature>
<keyword evidence="3" id="KW-1185">Reference proteome</keyword>
<feature type="region of interest" description="Disordered" evidence="1">
    <location>
        <begin position="396"/>
        <end position="418"/>
    </location>
</feature>
<dbReference type="AlphaFoldDB" id="A0A166H3Q5"/>
<accession>A0A166H3Q5</accession>
<feature type="compositionally biased region" description="Basic and acidic residues" evidence="1">
    <location>
        <begin position="314"/>
        <end position="324"/>
    </location>
</feature>
<protein>
    <recommendedName>
        <fullName evidence="4">DUF4939 domain-containing protein</fullName>
    </recommendedName>
</protein>
<organism evidence="2 3">
    <name type="scientific">Athelia psychrophila</name>
    <dbReference type="NCBI Taxonomy" id="1759441"/>
    <lineage>
        <taxon>Eukaryota</taxon>
        <taxon>Fungi</taxon>
        <taxon>Dikarya</taxon>
        <taxon>Basidiomycota</taxon>
        <taxon>Agaricomycotina</taxon>
        <taxon>Agaricomycetes</taxon>
        <taxon>Agaricomycetidae</taxon>
        <taxon>Atheliales</taxon>
        <taxon>Atheliaceae</taxon>
        <taxon>Athelia</taxon>
    </lineage>
</organism>
<dbReference type="OrthoDB" id="2274644at2759"/>
<evidence type="ECO:0000313" key="3">
    <source>
        <dbReference type="Proteomes" id="UP000076532"/>
    </source>
</evidence>
<name>A0A166H3Q5_9AGAM</name>
<feature type="region of interest" description="Disordered" evidence="1">
    <location>
        <begin position="112"/>
        <end position="137"/>
    </location>
</feature>
<dbReference type="EMBL" id="KV417572">
    <property type="protein sequence ID" value="KZP18447.1"/>
    <property type="molecule type" value="Genomic_DNA"/>
</dbReference>
<gene>
    <name evidence="2" type="ORF">FIBSPDRAFT_956241</name>
</gene>
<sequence>MGRTSCAPIHGSQAAHLATIEAQKATLARVQRTVGMKYDKWVEGQEKRMHYKVEPFESTVYVMGQLSPYKKSYHTSIDPSVVNDLTSLHLEVYHLHQIQDLRAHPRFSVSTFPTSSTVDSRSSSADPNDSNPGPLDQQWVLQAKTVTRTPTIWYIGKRQYTHVRVIFTVKKPVIPRPSRHDLRPQHRINYSDTIRRKTTSRRHIKQEITSTSSLTTKARSQTLLQSPEPTTLSSNQQFACNNPMNPVLSQIDQQVLSDYVAAQVQAAVAAAHIQAQAPANDQAGVIAILQQLVQNGIDSNKTTQAQLEAQTIRDSNKPNRHEKIGTTPSKFKGERSDAERFLTGLEWYFDANANVYDTNEKVLALVYGLHEGKAGEWIQPYMRNTLDSKMHEAKKAKPHRGRTHHSRARSFDSYSSISDEDEDMEKTFLQDPDFLIIDFDAFVLKFKEAWYPTDPKADARNAIEKLSQGSLSV</sequence>